<proteinExistence type="predicted"/>
<accession>A0A075K2X7</accession>
<organism evidence="2 3">
    <name type="scientific">Dyella japonica A8</name>
    <dbReference type="NCBI Taxonomy" id="1217721"/>
    <lineage>
        <taxon>Bacteria</taxon>
        <taxon>Pseudomonadati</taxon>
        <taxon>Pseudomonadota</taxon>
        <taxon>Gammaproteobacteria</taxon>
        <taxon>Lysobacterales</taxon>
        <taxon>Rhodanobacteraceae</taxon>
        <taxon>Dyella</taxon>
    </lineage>
</organism>
<dbReference type="InterPro" id="IPR000182">
    <property type="entry name" value="GNAT_dom"/>
</dbReference>
<dbReference type="PANTHER" id="PTHR43610">
    <property type="entry name" value="BLL6696 PROTEIN"/>
    <property type="match status" value="1"/>
</dbReference>
<gene>
    <name evidence="2" type="ORF">HY57_04310</name>
</gene>
<name>A0A075K2X7_9GAMM</name>
<keyword evidence="3" id="KW-1185">Reference proteome</keyword>
<dbReference type="Proteomes" id="UP000027987">
    <property type="component" value="Chromosome"/>
</dbReference>
<keyword evidence="2" id="KW-0808">Transferase</keyword>
<evidence type="ECO:0000259" key="1">
    <source>
        <dbReference type="PROSITE" id="PS51186"/>
    </source>
</evidence>
<dbReference type="Pfam" id="PF13302">
    <property type="entry name" value="Acetyltransf_3"/>
    <property type="match status" value="1"/>
</dbReference>
<reference evidence="2 3" key="1">
    <citation type="submission" date="2014-07" db="EMBL/GenBank/DDBJ databases">
        <title>Complete Genome Sequence of Dyella japonica Strain A8 Isolated from Malaysian Tropical Soil.</title>
        <authorList>
            <person name="Hui R.K.H."/>
            <person name="Chen J.-W."/>
            <person name="Chan K.-G."/>
            <person name="Leung F.C.C."/>
        </authorList>
    </citation>
    <scope>NUCLEOTIDE SEQUENCE [LARGE SCALE GENOMIC DNA]</scope>
    <source>
        <strain evidence="2 3">A8</strain>
    </source>
</reference>
<protein>
    <submittedName>
        <fullName evidence="2">GCN5 family acetyltransferase</fullName>
    </submittedName>
</protein>
<dbReference type="HOGENOM" id="CLU_013985_1_0_6"/>
<dbReference type="PROSITE" id="PS51186">
    <property type="entry name" value="GNAT"/>
    <property type="match status" value="1"/>
</dbReference>
<dbReference type="PANTHER" id="PTHR43610:SF1">
    <property type="entry name" value="N-ACETYLTRANSFERASE DOMAIN-CONTAINING PROTEIN"/>
    <property type="match status" value="1"/>
</dbReference>
<dbReference type="KEGG" id="dja:HY57_04310"/>
<dbReference type="STRING" id="1217721.HY57_04310"/>
<dbReference type="InterPro" id="IPR016181">
    <property type="entry name" value="Acyl_CoA_acyltransferase"/>
</dbReference>
<dbReference type="OrthoDB" id="5295305at2"/>
<dbReference type="RefSeq" id="WP_019463670.1">
    <property type="nucleotide sequence ID" value="NZ_ALOY01000069.1"/>
</dbReference>
<dbReference type="EMBL" id="CP008884">
    <property type="protein sequence ID" value="AIF46543.1"/>
    <property type="molecule type" value="Genomic_DNA"/>
</dbReference>
<dbReference type="PATRIC" id="fig|1217721.7.peg.900"/>
<sequence length="198" mass="22132">MSALTPVLLEDAYVALEPLTPDHAPALEAAAADGELWNLWFTSAPAPGEAAAYIAKALDGQKAGLMLPFAVREKSSGDIVGTTRFYDAVNDPRRVAIGYTWYAKRWQKSHLNTACKRLLLQHAFEQLGCVAVEFHTDHRNLDSQRAIERLGAVREGMLRNHKRRPDGTLRHTVCFSVIDNEWPDVARWLAMRLERLAG</sequence>
<dbReference type="Gene3D" id="3.40.630.30">
    <property type="match status" value="1"/>
</dbReference>
<evidence type="ECO:0000313" key="2">
    <source>
        <dbReference type="EMBL" id="AIF46543.1"/>
    </source>
</evidence>
<dbReference type="AlphaFoldDB" id="A0A075K2X7"/>
<feature type="domain" description="N-acetyltransferase" evidence="1">
    <location>
        <begin position="14"/>
        <end position="174"/>
    </location>
</feature>
<dbReference type="GO" id="GO:0016747">
    <property type="term" value="F:acyltransferase activity, transferring groups other than amino-acyl groups"/>
    <property type="evidence" value="ECO:0007669"/>
    <property type="project" value="InterPro"/>
</dbReference>
<evidence type="ECO:0000313" key="3">
    <source>
        <dbReference type="Proteomes" id="UP000027987"/>
    </source>
</evidence>
<dbReference type="SUPFAM" id="SSF55729">
    <property type="entry name" value="Acyl-CoA N-acyltransferases (Nat)"/>
    <property type="match status" value="1"/>
</dbReference>